<reference evidence="8 9" key="1">
    <citation type="submission" date="2019-09" db="EMBL/GenBank/DDBJ databases">
        <authorList>
            <person name="Kevbrin V."/>
            <person name="Grouzdev D.S."/>
        </authorList>
    </citation>
    <scope>NUCLEOTIDE SEQUENCE [LARGE SCALE GENOMIC DNA]</scope>
    <source>
        <strain evidence="8 9">G-192</strain>
    </source>
</reference>
<dbReference type="RefSeq" id="WP_150023869.1">
    <property type="nucleotide sequence ID" value="NZ_VWOJ01000004.1"/>
</dbReference>
<dbReference type="GO" id="GO:0004888">
    <property type="term" value="F:transmembrane signaling receptor activity"/>
    <property type="evidence" value="ECO:0007669"/>
    <property type="project" value="InterPro"/>
</dbReference>
<dbReference type="Pfam" id="PF11563">
    <property type="entry name" value="Protoglobin"/>
    <property type="match status" value="1"/>
</dbReference>
<dbReference type="EMBL" id="VWOJ01000004">
    <property type="protein sequence ID" value="KAA5801681.1"/>
    <property type="molecule type" value="Genomic_DNA"/>
</dbReference>
<comment type="similarity">
    <text evidence="4">Belongs to the methyl-accepting chemotaxis (MCP) protein family.</text>
</comment>
<comment type="subcellular location">
    <subcellularLocation>
        <location evidence="1">Cell inner membrane</location>
        <topology evidence="1">Multi-pass membrane protein</topology>
    </subcellularLocation>
</comment>
<keyword evidence="2" id="KW-0997">Cell inner membrane</keyword>
<evidence type="ECO:0000256" key="2">
    <source>
        <dbReference type="ARBA" id="ARBA00022519"/>
    </source>
</evidence>
<keyword evidence="9" id="KW-1185">Reference proteome</keyword>
<feature type="domain" description="Methyl-accepting transducer" evidence="6">
    <location>
        <begin position="188"/>
        <end position="424"/>
    </location>
</feature>
<evidence type="ECO:0000256" key="4">
    <source>
        <dbReference type="ARBA" id="ARBA00029447"/>
    </source>
</evidence>
<gene>
    <name evidence="8" type="ORF">F1654_12395</name>
</gene>
<feature type="domain" description="T-SNARE coiled-coil homology" evidence="7">
    <location>
        <begin position="347"/>
        <end position="409"/>
    </location>
</feature>
<dbReference type="PRINTS" id="PR00260">
    <property type="entry name" value="CHEMTRNSDUCR"/>
</dbReference>
<keyword evidence="3 5" id="KW-0807">Transducer</keyword>
<dbReference type="InterPro" id="IPR044398">
    <property type="entry name" value="Globin-sensor_dom"/>
</dbReference>
<dbReference type="GO" id="GO:0007165">
    <property type="term" value="P:signal transduction"/>
    <property type="evidence" value="ECO:0007669"/>
    <property type="project" value="UniProtKB-KW"/>
</dbReference>
<dbReference type="InterPro" id="IPR012292">
    <property type="entry name" value="Globin/Proto"/>
</dbReference>
<dbReference type="SMART" id="SM00283">
    <property type="entry name" value="MA"/>
    <property type="match status" value="1"/>
</dbReference>
<dbReference type="PANTHER" id="PTHR32089:SF112">
    <property type="entry name" value="LYSOZYME-LIKE PROTEIN-RELATED"/>
    <property type="match status" value="1"/>
</dbReference>
<evidence type="ECO:0000256" key="1">
    <source>
        <dbReference type="ARBA" id="ARBA00004429"/>
    </source>
</evidence>
<dbReference type="Proteomes" id="UP000325122">
    <property type="component" value="Unassembled WGS sequence"/>
</dbReference>
<evidence type="ECO:0000256" key="3">
    <source>
        <dbReference type="ARBA" id="ARBA00023224"/>
    </source>
</evidence>
<dbReference type="GO" id="GO:0020037">
    <property type="term" value="F:heme binding"/>
    <property type="evidence" value="ECO:0007669"/>
    <property type="project" value="InterPro"/>
</dbReference>
<protein>
    <submittedName>
        <fullName evidence="8">Chemotaxis protein</fullName>
    </submittedName>
</protein>
<dbReference type="InterPro" id="IPR000727">
    <property type="entry name" value="T_SNARE_dom"/>
</dbReference>
<keyword evidence="2" id="KW-1003">Cell membrane</keyword>
<evidence type="ECO:0000259" key="7">
    <source>
        <dbReference type="PROSITE" id="PS50192"/>
    </source>
</evidence>
<dbReference type="GO" id="GO:0019825">
    <property type="term" value="F:oxygen binding"/>
    <property type="evidence" value="ECO:0007669"/>
    <property type="project" value="InterPro"/>
</dbReference>
<dbReference type="InterPro" id="IPR009050">
    <property type="entry name" value="Globin-like_sf"/>
</dbReference>
<dbReference type="AlphaFoldDB" id="A0A5M6ZHI4"/>
<dbReference type="SUPFAM" id="SSF58104">
    <property type="entry name" value="Methyl-accepting chemotaxis protein (MCP) signaling domain"/>
    <property type="match status" value="1"/>
</dbReference>
<dbReference type="CDD" id="cd01068">
    <property type="entry name" value="globin_sensor"/>
    <property type="match status" value="1"/>
</dbReference>
<proteinExistence type="inferred from homology"/>
<evidence type="ECO:0000313" key="8">
    <source>
        <dbReference type="EMBL" id="KAA5801681.1"/>
    </source>
</evidence>
<dbReference type="SUPFAM" id="SSF46458">
    <property type="entry name" value="Globin-like"/>
    <property type="match status" value="1"/>
</dbReference>
<name>A0A5M6ZHI4_9PROT</name>
<evidence type="ECO:0000259" key="6">
    <source>
        <dbReference type="PROSITE" id="PS50111"/>
    </source>
</evidence>
<dbReference type="InterPro" id="IPR004090">
    <property type="entry name" value="Chemotax_Me-accpt_rcpt"/>
</dbReference>
<accession>A0A5M6ZHI4</accession>
<dbReference type="Gene3D" id="1.10.287.950">
    <property type="entry name" value="Methyl-accepting chemotaxis protein"/>
    <property type="match status" value="1"/>
</dbReference>
<dbReference type="GO" id="GO:0006935">
    <property type="term" value="P:chemotaxis"/>
    <property type="evidence" value="ECO:0007669"/>
    <property type="project" value="InterPro"/>
</dbReference>
<evidence type="ECO:0000256" key="5">
    <source>
        <dbReference type="PROSITE-ProRule" id="PRU00284"/>
    </source>
</evidence>
<dbReference type="InterPro" id="IPR004089">
    <property type="entry name" value="MCPsignal_dom"/>
</dbReference>
<comment type="caution">
    <text evidence="8">The sequence shown here is derived from an EMBL/GenBank/DDBJ whole genome shotgun (WGS) entry which is preliminary data.</text>
</comment>
<dbReference type="GO" id="GO:0005886">
    <property type="term" value="C:plasma membrane"/>
    <property type="evidence" value="ECO:0007669"/>
    <property type="project" value="UniProtKB-SubCell"/>
</dbReference>
<sequence>MRTEALDKRFEFLGFSDDDRHRLRRLKPLVEGALPAVLDGFYAEIARHDAVNSMFRDDAMRRHARDKQLEHWMKICEARFDDVYLQSVKRIGQAHARLGLQPQWYFGGYAKIVGGLVSAITRGHMARAGIFGARKAGDELALDLDAVTKAAMLDMDLCMSTIEACAEEEKANERKRMADEFEQSVAAIVASVASAAEELGQMARSMSNTADGTSEKSTAVAAAAEEATVAAQTVASAAQQLTGAIAEISSRAGQAAESSSSAHTRARQTGETMAELAAAAEKIGEIVNLIENVAEQTNLLALNATIEAARAGEAGKGFAVVASEVKSLAAQTARATEDISAQIANVQGVVRTAVGAIEQVSGAIESVNEISASISAAVEEQNAATAEISRNTGQTAASAETVSHTITQVLAGAQETSQSAGALVHAAEDLGKQAEDMRASVARFLDHIRAA</sequence>
<keyword evidence="2" id="KW-0472">Membrane</keyword>
<dbReference type="InterPro" id="IPR039379">
    <property type="entry name" value="Protoglobin_sensor_dom"/>
</dbReference>
<organism evidence="8 9">
    <name type="scientific">Alkalicaulis satelles</name>
    <dbReference type="NCBI Taxonomy" id="2609175"/>
    <lineage>
        <taxon>Bacteria</taxon>
        <taxon>Pseudomonadati</taxon>
        <taxon>Pseudomonadota</taxon>
        <taxon>Alphaproteobacteria</taxon>
        <taxon>Maricaulales</taxon>
        <taxon>Maricaulaceae</taxon>
        <taxon>Alkalicaulis</taxon>
    </lineage>
</organism>
<evidence type="ECO:0000313" key="9">
    <source>
        <dbReference type="Proteomes" id="UP000325122"/>
    </source>
</evidence>
<dbReference type="Pfam" id="PF00015">
    <property type="entry name" value="MCPsignal"/>
    <property type="match status" value="1"/>
</dbReference>
<dbReference type="PROSITE" id="PS50192">
    <property type="entry name" value="T_SNARE"/>
    <property type="match status" value="1"/>
</dbReference>
<dbReference type="PANTHER" id="PTHR32089">
    <property type="entry name" value="METHYL-ACCEPTING CHEMOTAXIS PROTEIN MCPB"/>
    <property type="match status" value="1"/>
</dbReference>
<dbReference type="PROSITE" id="PS50111">
    <property type="entry name" value="CHEMOTAXIS_TRANSDUC_2"/>
    <property type="match status" value="1"/>
</dbReference>
<dbReference type="Gene3D" id="1.10.490.10">
    <property type="entry name" value="Globins"/>
    <property type="match status" value="1"/>
</dbReference>